<feature type="region of interest" description="Disordered" evidence="1">
    <location>
        <begin position="181"/>
        <end position="295"/>
    </location>
</feature>
<feature type="region of interest" description="Disordered" evidence="1">
    <location>
        <begin position="88"/>
        <end position="164"/>
    </location>
</feature>
<evidence type="ECO:0000313" key="4">
    <source>
        <dbReference type="Proteomes" id="UP000499080"/>
    </source>
</evidence>
<dbReference type="OrthoDB" id="6416390at2759"/>
<gene>
    <name evidence="3" type="primary">tc3a_380</name>
    <name evidence="3" type="ORF">AVEN_81468_1</name>
</gene>
<feature type="compositionally biased region" description="Basic residues" evidence="1">
    <location>
        <begin position="217"/>
        <end position="226"/>
    </location>
</feature>
<organism evidence="3 4">
    <name type="scientific">Araneus ventricosus</name>
    <name type="common">Orbweaver spider</name>
    <name type="synonym">Epeira ventricosa</name>
    <dbReference type="NCBI Taxonomy" id="182803"/>
    <lineage>
        <taxon>Eukaryota</taxon>
        <taxon>Metazoa</taxon>
        <taxon>Ecdysozoa</taxon>
        <taxon>Arthropoda</taxon>
        <taxon>Chelicerata</taxon>
        <taxon>Arachnida</taxon>
        <taxon>Araneae</taxon>
        <taxon>Araneomorphae</taxon>
        <taxon>Entelegynae</taxon>
        <taxon>Araneoidea</taxon>
        <taxon>Araneidae</taxon>
        <taxon>Araneus</taxon>
    </lineage>
</organism>
<dbReference type="Proteomes" id="UP000499080">
    <property type="component" value="Unassembled WGS sequence"/>
</dbReference>
<feature type="compositionally biased region" description="Polar residues" evidence="1">
    <location>
        <begin position="144"/>
        <end position="164"/>
    </location>
</feature>
<evidence type="ECO:0000313" key="3">
    <source>
        <dbReference type="EMBL" id="GBM22707.1"/>
    </source>
</evidence>
<dbReference type="GO" id="GO:0003676">
    <property type="term" value="F:nucleic acid binding"/>
    <property type="evidence" value="ECO:0007669"/>
    <property type="project" value="InterPro"/>
</dbReference>
<dbReference type="InterPro" id="IPR038717">
    <property type="entry name" value="Tc1-like_DDE_dom"/>
</dbReference>
<dbReference type="Pfam" id="PF13358">
    <property type="entry name" value="DDE_3"/>
    <property type="match status" value="1"/>
</dbReference>
<accession>A0A4Y2E229</accession>
<evidence type="ECO:0000259" key="2">
    <source>
        <dbReference type="Pfam" id="PF13358"/>
    </source>
</evidence>
<feature type="compositionally biased region" description="Basic and acidic residues" evidence="1">
    <location>
        <begin position="42"/>
        <end position="57"/>
    </location>
</feature>
<feature type="region of interest" description="Disordered" evidence="1">
    <location>
        <begin position="32"/>
        <end position="62"/>
    </location>
</feature>
<comment type="caution">
    <text evidence="3">The sequence shown here is derived from an EMBL/GenBank/DDBJ whole genome shotgun (WGS) entry which is preliminary data.</text>
</comment>
<dbReference type="Gene3D" id="3.30.420.10">
    <property type="entry name" value="Ribonuclease H-like superfamily/Ribonuclease H"/>
    <property type="match status" value="1"/>
</dbReference>
<keyword evidence="4" id="KW-1185">Reference proteome</keyword>
<dbReference type="AlphaFoldDB" id="A0A4Y2E229"/>
<reference evidence="3 4" key="1">
    <citation type="journal article" date="2019" name="Sci. Rep.">
        <title>Orb-weaving spider Araneus ventricosus genome elucidates the spidroin gene catalogue.</title>
        <authorList>
            <person name="Kono N."/>
            <person name="Nakamura H."/>
            <person name="Ohtoshi R."/>
            <person name="Moran D.A.P."/>
            <person name="Shinohara A."/>
            <person name="Yoshida Y."/>
            <person name="Fujiwara M."/>
            <person name="Mori M."/>
            <person name="Tomita M."/>
            <person name="Arakawa K."/>
        </authorList>
    </citation>
    <scope>NUCLEOTIDE SEQUENCE [LARGE SCALE GENOMIC DNA]</scope>
</reference>
<dbReference type="PANTHER" id="PTHR23022">
    <property type="entry name" value="TRANSPOSABLE ELEMENT-RELATED"/>
    <property type="match status" value="1"/>
</dbReference>
<dbReference type="PANTHER" id="PTHR23022:SF129">
    <property type="entry name" value="TRANSPOSABLE ELEMENT TC3 TRANSPOSASE"/>
    <property type="match status" value="1"/>
</dbReference>
<proteinExistence type="predicted"/>
<dbReference type="InterPro" id="IPR052338">
    <property type="entry name" value="Transposase_5"/>
</dbReference>
<sequence length="531" mass="59539">MDPAPLENDLSQPQRPRIVDFRFTDPVRFLFEHMQGDTNKPNSEKINNDDWSKERNSATKPQTIERNVLSPSLKGSYQDLYSGDNVFTRVTPSVDKPETQDTNNSHISGLHGNVSNENNANSLPPVQNSSLERNNNPVDIEANRQPSSTRVQEQSNDIPPKTNTFSSLVFRASKLEAVANNLSRNRLSGNSTPGRRQEQSANAKTPILKPPPLTRRLASRAFRRPGKPPPPLTPSAHGRNLQQSTPLQASTTGTKPAAVSNPPTVKQPTPPPAPDSEPDSQSTVNTEDSEQEDPHQTLLHLCRKSDWQGVEGLIKQFSKTGIPATLVDPHNFRIFFKVLYNNDSTDEKKWNLDGPHGNIKYWYDLRKEPRSFFSRQGGGGSVIVWAAFDFNGQVGLAFLGGRQNFPKCIETLENHLMPFAENIGGRNWEYQHDNAPTHTSSATKNYLNSKNVTVLEWPPMSPDLNPIENAWGIMSRKVYENGGQFYSVYALKTAIESAWYNLEPELLQTLIMSMEKRVYDVLLINGKTLNY</sequence>
<name>A0A4Y2E229_ARAVE</name>
<feature type="compositionally biased region" description="Polar residues" evidence="1">
    <location>
        <begin position="100"/>
        <end position="137"/>
    </location>
</feature>
<evidence type="ECO:0000256" key="1">
    <source>
        <dbReference type="SAM" id="MobiDB-lite"/>
    </source>
</evidence>
<protein>
    <submittedName>
        <fullName evidence="3">Transposable element Tc3 transposase</fullName>
    </submittedName>
</protein>
<dbReference type="InterPro" id="IPR036397">
    <property type="entry name" value="RNaseH_sf"/>
</dbReference>
<feature type="compositionally biased region" description="Polar residues" evidence="1">
    <location>
        <begin position="240"/>
        <end position="254"/>
    </location>
</feature>
<feature type="compositionally biased region" description="Low complexity" evidence="1">
    <location>
        <begin position="181"/>
        <end position="191"/>
    </location>
</feature>
<dbReference type="EMBL" id="BGPR01000485">
    <property type="protein sequence ID" value="GBM22707.1"/>
    <property type="molecule type" value="Genomic_DNA"/>
</dbReference>
<feature type="domain" description="Tc1-like transposase DDE" evidence="2">
    <location>
        <begin position="377"/>
        <end position="480"/>
    </location>
</feature>